<reference evidence="5" key="1">
    <citation type="submission" date="2024-02" db="EMBL/GenBank/DDBJ databases">
        <authorList>
            <consortium name="ELIXIR-Norway"/>
            <consortium name="Elixir Norway"/>
        </authorList>
    </citation>
    <scope>NUCLEOTIDE SEQUENCE</scope>
</reference>
<dbReference type="InterPro" id="IPR002401">
    <property type="entry name" value="Cyt_P450_E_grp-I"/>
</dbReference>
<evidence type="ECO:0000256" key="3">
    <source>
        <dbReference type="RuleBase" id="RU000461"/>
    </source>
</evidence>
<dbReference type="SUPFAM" id="SSF48264">
    <property type="entry name" value="Cytochrome P450"/>
    <property type="match status" value="1"/>
</dbReference>
<dbReference type="Pfam" id="PF00067">
    <property type="entry name" value="p450"/>
    <property type="match status" value="2"/>
</dbReference>
<proteinExistence type="inferred from homology"/>
<dbReference type="InterPro" id="IPR050121">
    <property type="entry name" value="Cytochrome_P450_monoxygenase"/>
</dbReference>
<accession>A0ABP0U7Q1</accession>
<evidence type="ECO:0008006" key="7">
    <source>
        <dbReference type="Google" id="ProtNLM"/>
    </source>
</evidence>
<evidence type="ECO:0000256" key="1">
    <source>
        <dbReference type="ARBA" id="ARBA00001971"/>
    </source>
</evidence>
<sequence>MMLLLLNASVWWSSLPEVQTGGGGGEDPAGKPSCLTWSYKFNTLIWAILIVVTSVLLKKVGQLLRLWVMGSCLPGPGLQALVARSVIRAKADGPLKLLELFSSLHKQHGSVLKIWMGPTQLLVSIFDVRIVNELLEKAHDRVPAPRMALQLAFGKGSLFFAPFSKVEGRRTIYDREFNGKNLGQVHAIALKVIQKLGLWATLDQDGNWHTDSKSFSQSIAFAVLGISIFGEGYVEWAAAREFEKLLISIADEISGWVRYTVPPVWRPSFIHFWRKCNRLKHLTWNLVAEAHKNLQTAVCPIDNTKDNMVRSDDATPETQSEGVTLNGKDNYKVEVFEIVETLKSNLVTGKILGDGRVSGMMYHGGCTTAGILSGILTRLAHHPDIQAKVYAEIKEVCGSNLAPSQSDVKQLHYLMASLHESARLLPTAPFLQRCSLQSDFQLAPGLIVPAGAIMAAPVHLLHLNPVCWGNDSADFNPERFLKPKSEFCLNVKANSSHIHNELDQTQKDTNMSEKRVFQAPPLDSGFLLFGTGARSCIGANFALTEILSLVAALVQGYELKLAPGSPKDLTPKLENCVLQYSPSARLILIPRRTQI</sequence>
<feature type="signal peptide" evidence="4">
    <location>
        <begin position="1"/>
        <end position="20"/>
    </location>
</feature>
<evidence type="ECO:0000313" key="5">
    <source>
        <dbReference type="EMBL" id="CAK9215017.1"/>
    </source>
</evidence>
<dbReference type="Gene3D" id="1.10.630.10">
    <property type="entry name" value="Cytochrome P450"/>
    <property type="match status" value="1"/>
</dbReference>
<dbReference type="Proteomes" id="UP001497512">
    <property type="component" value="Chromosome 2"/>
</dbReference>
<dbReference type="EMBL" id="OZ019894">
    <property type="protein sequence ID" value="CAK9215017.1"/>
    <property type="molecule type" value="Genomic_DNA"/>
</dbReference>
<dbReference type="InterPro" id="IPR001128">
    <property type="entry name" value="Cyt_P450"/>
</dbReference>
<dbReference type="InterPro" id="IPR017972">
    <property type="entry name" value="Cyt_P450_CS"/>
</dbReference>
<evidence type="ECO:0000256" key="2">
    <source>
        <dbReference type="ARBA" id="ARBA00010617"/>
    </source>
</evidence>
<keyword evidence="3" id="KW-0503">Monooxygenase</keyword>
<organism evidence="5 6">
    <name type="scientific">Sphagnum troendelagicum</name>
    <dbReference type="NCBI Taxonomy" id="128251"/>
    <lineage>
        <taxon>Eukaryota</taxon>
        <taxon>Viridiplantae</taxon>
        <taxon>Streptophyta</taxon>
        <taxon>Embryophyta</taxon>
        <taxon>Bryophyta</taxon>
        <taxon>Sphagnophytina</taxon>
        <taxon>Sphagnopsida</taxon>
        <taxon>Sphagnales</taxon>
        <taxon>Sphagnaceae</taxon>
        <taxon>Sphagnum</taxon>
    </lineage>
</organism>
<keyword evidence="3" id="KW-0479">Metal-binding</keyword>
<keyword evidence="3" id="KW-0560">Oxidoreductase</keyword>
<evidence type="ECO:0000313" key="6">
    <source>
        <dbReference type="Proteomes" id="UP001497512"/>
    </source>
</evidence>
<dbReference type="PRINTS" id="PR00463">
    <property type="entry name" value="EP450I"/>
</dbReference>
<dbReference type="InterPro" id="IPR036396">
    <property type="entry name" value="Cyt_P450_sf"/>
</dbReference>
<name>A0ABP0U7Q1_9BRYO</name>
<protein>
    <recommendedName>
        <fullName evidence="7">Cytochrome P450</fullName>
    </recommendedName>
</protein>
<dbReference type="PANTHER" id="PTHR24305">
    <property type="entry name" value="CYTOCHROME P450"/>
    <property type="match status" value="1"/>
</dbReference>
<dbReference type="PANTHER" id="PTHR24305:SF166">
    <property type="entry name" value="CYTOCHROME P450 12A4, MITOCHONDRIAL-RELATED"/>
    <property type="match status" value="1"/>
</dbReference>
<keyword evidence="4" id="KW-0732">Signal</keyword>
<keyword evidence="3" id="KW-0349">Heme</keyword>
<comment type="cofactor">
    <cofactor evidence="1">
        <name>heme</name>
        <dbReference type="ChEBI" id="CHEBI:30413"/>
    </cofactor>
</comment>
<feature type="chain" id="PRO_5046497347" description="Cytochrome P450" evidence="4">
    <location>
        <begin position="21"/>
        <end position="595"/>
    </location>
</feature>
<keyword evidence="3" id="KW-0408">Iron</keyword>
<evidence type="ECO:0000256" key="4">
    <source>
        <dbReference type="SAM" id="SignalP"/>
    </source>
</evidence>
<dbReference type="PROSITE" id="PS00086">
    <property type="entry name" value="CYTOCHROME_P450"/>
    <property type="match status" value="1"/>
</dbReference>
<comment type="similarity">
    <text evidence="2 3">Belongs to the cytochrome P450 family.</text>
</comment>
<keyword evidence="6" id="KW-1185">Reference proteome</keyword>
<dbReference type="CDD" id="cd00302">
    <property type="entry name" value="cytochrome_P450"/>
    <property type="match status" value="1"/>
</dbReference>
<gene>
    <name evidence="5" type="ORF">CSSPTR1EN2_LOCUS12521</name>
</gene>